<dbReference type="STRING" id="1036181.SAMN05421756_104338"/>
<evidence type="ECO:0000259" key="2">
    <source>
        <dbReference type="PROSITE" id="PS51186"/>
    </source>
</evidence>
<dbReference type="InterPro" id="IPR050769">
    <property type="entry name" value="NAT_camello-type"/>
</dbReference>
<dbReference type="GO" id="GO:0005840">
    <property type="term" value="C:ribosome"/>
    <property type="evidence" value="ECO:0007669"/>
    <property type="project" value="UniProtKB-KW"/>
</dbReference>
<dbReference type="CDD" id="cd04301">
    <property type="entry name" value="NAT_SF"/>
    <property type="match status" value="1"/>
</dbReference>
<dbReference type="SUPFAM" id="SSF55729">
    <property type="entry name" value="Acyl-CoA N-acyltransferases (Nat)"/>
    <property type="match status" value="1"/>
</dbReference>
<keyword evidence="1" id="KW-0808">Transferase</keyword>
<dbReference type="EMBL" id="FOFA01000004">
    <property type="protein sequence ID" value="SEQ64025.1"/>
    <property type="molecule type" value="Genomic_DNA"/>
</dbReference>
<dbReference type="InterPro" id="IPR000182">
    <property type="entry name" value="GNAT_dom"/>
</dbReference>
<dbReference type="PANTHER" id="PTHR13947:SF37">
    <property type="entry name" value="LD18367P"/>
    <property type="match status" value="1"/>
</dbReference>
<sequence length="184" mass="19807">MLIRPRTPADDDACVALMRRTHERDGYPRYWPAKPARFLRAPRETDAWVATLDDEAGAGRVVGQVALHDAAGEPVVELARAATGLAPEGLAVLARLLVDPDARGLGVGRALVRTAVARAHATGRRPVLDVLEETPGPIGLYESEGWERLGRTTLDLRPFGYGDVPPLRLWVYLGPAVPVAALPA</sequence>
<evidence type="ECO:0000313" key="4">
    <source>
        <dbReference type="Proteomes" id="UP000198504"/>
    </source>
</evidence>
<feature type="domain" description="N-acetyltransferase" evidence="2">
    <location>
        <begin position="1"/>
        <end position="174"/>
    </location>
</feature>
<dbReference type="GO" id="GO:0008080">
    <property type="term" value="F:N-acetyltransferase activity"/>
    <property type="evidence" value="ECO:0007669"/>
    <property type="project" value="InterPro"/>
</dbReference>
<dbReference type="OrthoDB" id="3216107at2"/>
<dbReference type="AlphaFoldDB" id="A0A1H9HNY4"/>
<dbReference type="RefSeq" id="WP_091180587.1">
    <property type="nucleotide sequence ID" value="NZ_FOFA01000004.1"/>
</dbReference>
<dbReference type="PANTHER" id="PTHR13947">
    <property type="entry name" value="GNAT FAMILY N-ACETYLTRANSFERASE"/>
    <property type="match status" value="1"/>
</dbReference>
<name>A0A1H9HNY4_9ACTN</name>
<keyword evidence="4" id="KW-1185">Reference proteome</keyword>
<dbReference type="Pfam" id="PF00583">
    <property type="entry name" value="Acetyltransf_1"/>
    <property type="match status" value="1"/>
</dbReference>
<reference evidence="4" key="1">
    <citation type="submission" date="2016-10" db="EMBL/GenBank/DDBJ databases">
        <authorList>
            <person name="Varghese N."/>
            <person name="Submissions S."/>
        </authorList>
    </citation>
    <scope>NUCLEOTIDE SEQUENCE [LARGE SCALE GENOMIC DNA]</scope>
    <source>
        <strain evidence="4">CGMCC 4.6856</strain>
    </source>
</reference>
<dbReference type="InterPro" id="IPR016181">
    <property type="entry name" value="Acyl_CoA_acyltransferase"/>
</dbReference>
<protein>
    <submittedName>
        <fullName evidence="3">Ribosomal protein S18 acetylase RimI</fullName>
    </submittedName>
</protein>
<dbReference type="Gene3D" id="3.40.630.30">
    <property type="match status" value="1"/>
</dbReference>
<evidence type="ECO:0000313" key="3">
    <source>
        <dbReference type="EMBL" id="SEQ64025.1"/>
    </source>
</evidence>
<keyword evidence="3" id="KW-0687">Ribonucleoprotein</keyword>
<organism evidence="3 4">
    <name type="scientific">Microlunatus flavus</name>
    <dbReference type="NCBI Taxonomy" id="1036181"/>
    <lineage>
        <taxon>Bacteria</taxon>
        <taxon>Bacillati</taxon>
        <taxon>Actinomycetota</taxon>
        <taxon>Actinomycetes</taxon>
        <taxon>Propionibacteriales</taxon>
        <taxon>Propionibacteriaceae</taxon>
        <taxon>Microlunatus</taxon>
    </lineage>
</organism>
<gene>
    <name evidence="3" type="ORF">SAMN05421756_104338</name>
</gene>
<accession>A0A1H9HNY4</accession>
<keyword evidence="3" id="KW-0689">Ribosomal protein</keyword>
<proteinExistence type="predicted"/>
<dbReference type="Proteomes" id="UP000198504">
    <property type="component" value="Unassembled WGS sequence"/>
</dbReference>
<evidence type="ECO:0000256" key="1">
    <source>
        <dbReference type="ARBA" id="ARBA00022679"/>
    </source>
</evidence>
<dbReference type="PROSITE" id="PS51186">
    <property type="entry name" value="GNAT"/>
    <property type="match status" value="1"/>
</dbReference>